<evidence type="ECO:0000256" key="2">
    <source>
        <dbReference type="SAM" id="Phobius"/>
    </source>
</evidence>
<dbReference type="Gene3D" id="3.30.420.40">
    <property type="match status" value="2"/>
</dbReference>
<dbReference type="Gene3D" id="3.30.1490.300">
    <property type="match status" value="1"/>
</dbReference>
<accession>A0A2U1AXA8</accession>
<dbReference type="Pfam" id="PF11104">
    <property type="entry name" value="PilM_2"/>
    <property type="match status" value="1"/>
</dbReference>
<keyword evidence="2" id="KW-0472">Membrane</keyword>
<dbReference type="SUPFAM" id="SSF53067">
    <property type="entry name" value="Actin-like ATPase domain"/>
    <property type="match status" value="1"/>
</dbReference>
<feature type="transmembrane region" description="Helical" evidence="2">
    <location>
        <begin position="396"/>
        <end position="415"/>
    </location>
</feature>
<dbReference type="CDD" id="cd24049">
    <property type="entry name" value="ASKHA_NBD_PilM"/>
    <property type="match status" value="1"/>
</dbReference>
<dbReference type="InterPro" id="IPR050696">
    <property type="entry name" value="FtsA/MreB"/>
</dbReference>
<evidence type="ECO:0000313" key="3">
    <source>
        <dbReference type="EMBL" id="PVY40991.1"/>
    </source>
</evidence>
<keyword evidence="4" id="KW-1185">Reference proteome</keyword>
<sequence>MAKENTVLTIDVGGDNLKMAEFVFPPGGAIMLRKFAFRKLEEQEGMTPEEVFARNYREMLAEGGFVAKSVRLSLSGQSSFSRLSKLPPLMGNKSAINKIVEYEARQTVPYPMNEVVWDYQLIRHEWEDTRVETQEDGSTLEIADSHEEYEALFVAVKTDQITCYTDVIEDSGKEILSVEIAPVALFNAAKGTQCRDDECVLILNIGGRGTNLMIADHQRAFIRSIPIAGDAITQQVAKEYNIGFAEAEDLKHRHGFVALGGAYEEPESEVAATISKIARNVMTRLHGEVSRSINVWRAQHGGNAPSRVLLAGGGSTMMYITDFFQEKLRLPVEYLNTFGAITIAEQVDKEELQAVAPMFQELIGMSLRSITQCPIDISLVPASIRNQKELDRKKPYFYISAASLLVCLGIFYIGVYKRLNFDKSRVDRVQVRVEETNKKMKEVTNLMNQMNSAKSRYENAKAFVDARGKWTGMLTELQELIPDTMWLTTLEGIGDEIAPAAGSESDRPGMGMDMGGGPFGGGPFGGGPFGGGGRRSSANPAEPVARVYRDIGEVKQLRLVGYTLVLKNRDLLERELRNRFKTSKYFSDAEDGTVLDKYEPNTEALNMTSFEMRVTLKEPIKK</sequence>
<dbReference type="PANTHER" id="PTHR32432:SF3">
    <property type="entry name" value="ETHANOLAMINE UTILIZATION PROTEIN EUTJ"/>
    <property type="match status" value="1"/>
</dbReference>
<dbReference type="OrthoDB" id="9783426at2"/>
<dbReference type="InterPro" id="IPR005883">
    <property type="entry name" value="PilM"/>
</dbReference>
<protein>
    <submittedName>
        <fullName evidence="3">Type IV pilus assembly protein PilM</fullName>
    </submittedName>
</protein>
<proteinExistence type="predicted"/>
<keyword evidence="2" id="KW-0812">Transmembrane</keyword>
<dbReference type="Proteomes" id="UP000245959">
    <property type="component" value="Unassembled WGS sequence"/>
</dbReference>
<feature type="coiled-coil region" evidence="1">
    <location>
        <begin position="426"/>
        <end position="460"/>
    </location>
</feature>
<gene>
    <name evidence="3" type="ORF">C8D82_11542</name>
</gene>
<reference evidence="3 4" key="1">
    <citation type="submission" date="2018-04" db="EMBL/GenBank/DDBJ databases">
        <title>Genomic Encyclopedia of Type Strains, Phase IV (KMG-IV): sequencing the most valuable type-strain genomes for metagenomic binning, comparative biology and taxonomic classification.</title>
        <authorList>
            <person name="Goeker M."/>
        </authorList>
    </citation>
    <scope>NUCLEOTIDE SEQUENCE [LARGE SCALE GENOMIC DNA]</scope>
    <source>
        <strain evidence="3 4">DSM 14823</strain>
    </source>
</reference>
<dbReference type="AlphaFoldDB" id="A0A2U1AXA8"/>
<dbReference type="InterPro" id="IPR043129">
    <property type="entry name" value="ATPase_NBD"/>
</dbReference>
<evidence type="ECO:0000313" key="4">
    <source>
        <dbReference type="Proteomes" id="UP000245959"/>
    </source>
</evidence>
<dbReference type="EMBL" id="QEKH01000015">
    <property type="protein sequence ID" value="PVY40991.1"/>
    <property type="molecule type" value="Genomic_DNA"/>
</dbReference>
<dbReference type="PANTHER" id="PTHR32432">
    <property type="entry name" value="CELL DIVISION PROTEIN FTSA-RELATED"/>
    <property type="match status" value="1"/>
</dbReference>
<organism evidence="3 4">
    <name type="scientific">Victivallis vadensis</name>
    <dbReference type="NCBI Taxonomy" id="172901"/>
    <lineage>
        <taxon>Bacteria</taxon>
        <taxon>Pseudomonadati</taxon>
        <taxon>Lentisphaerota</taxon>
        <taxon>Lentisphaeria</taxon>
        <taxon>Victivallales</taxon>
        <taxon>Victivallaceae</taxon>
        <taxon>Victivallis</taxon>
    </lineage>
</organism>
<evidence type="ECO:0000256" key="1">
    <source>
        <dbReference type="SAM" id="Coils"/>
    </source>
</evidence>
<comment type="caution">
    <text evidence="3">The sequence shown here is derived from an EMBL/GenBank/DDBJ whole genome shotgun (WGS) entry which is preliminary data.</text>
</comment>
<name>A0A2U1AXA8_9BACT</name>
<keyword evidence="2" id="KW-1133">Transmembrane helix</keyword>
<keyword evidence="1" id="KW-0175">Coiled coil</keyword>